<feature type="binding site" evidence="12">
    <location>
        <position position="461"/>
    </location>
    <ligand>
        <name>Zn(2+)</name>
        <dbReference type="ChEBI" id="CHEBI:29105"/>
        <label>2</label>
    </ligand>
</feature>
<feature type="binding site" evidence="12">
    <location>
        <position position="474"/>
    </location>
    <ligand>
        <name>Zn(2+)</name>
        <dbReference type="ChEBI" id="CHEBI:29105"/>
        <label>1</label>
    </ligand>
</feature>
<feature type="binding site" evidence="12">
    <location>
        <position position="458"/>
    </location>
    <ligand>
        <name>Zn(2+)</name>
        <dbReference type="ChEBI" id="CHEBI:29105"/>
        <label>2</label>
    </ligand>
</feature>
<feature type="domain" description="Helicase ATP-binding" evidence="13">
    <location>
        <begin position="204"/>
        <end position="370"/>
    </location>
</feature>
<organism evidence="14 15">
    <name type="scientific">Devosia nanyangense</name>
    <dbReference type="NCBI Taxonomy" id="1228055"/>
    <lineage>
        <taxon>Bacteria</taxon>
        <taxon>Pseudomonadati</taxon>
        <taxon>Pseudomonadota</taxon>
        <taxon>Alphaproteobacteria</taxon>
        <taxon>Hyphomicrobiales</taxon>
        <taxon>Devosiaceae</taxon>
        <taxon>Devosia</taxon>
    </lineage>
</organism>
<keyword evidence="2 12" id="KW-0235">DNA replication</keyword>
<dbReference type="GO" id="GO:0006270">
    <property type="term" value="P:DNA replication initiation"/>
    <property type="evidence" value="ECO:0007669"/>
    <property type="project" value="TreeGrafter"/>
</dbReference>
<dbReference type="InterPro" id="IPR001650">
    <property type="entry name" value="Helicase_C-like"/>
</dbReference>
<dbReference type="Pfam" id="PF18074">
    <property type="entry name" value="PriA_C"/>
    <property type="match status" value="1"/>
</dbReference>
<comment type="catalytic activity">
    <reaction evidence="12">
        <text>Couples ATP hydrolysis with the unwinding of duplex DNA by translocating in the 3'-5' direction.</text>
        <dbReference type="EC" id="5.6.2.4"/>
    </reaction>
</comment>
<evidence type="ECO:0000256" key="6">
    <source>
        <dbReference type="ARBA" id="ARBA00022806"/>
    </source>
</evidence>
<dbReference type="Pfam" id="PF18319">
    <property type="entry name" value="Zn_ribbon_PriA"/>
    <property type="match status" value="1"/>
</dbReference>
<comment type="subunit">
    <text evidence="12">Component of the replication restart primosome.</text>
</comment>
<comment type="catalytic activity">
    <reaction evidence="11 12">
        <text>ATP + H2O = ADP + phosphate + H(+)</text>
        <dbReference type="Rhea" id="RHEA:13065"/>
        <dbReference type="ChEBI" id="CHEBI:15377"/>
        <dbReference type="ChEBI" id="CHEBI:15378"/>
        <dbReference type="ChEBI" id="CHEBI:30616"/>
        <dbReference type="ChEBI" id="CHEBI:43474"/>
        <dbReference type="ChEBI" id="CHEBI:456216"/>
        <dbReference type="EC" id="5.6.2.4"/>
    </reaction>
</comment>
<keyword evidence="4 12" id="KW-0547">Nucleotide-binding</keyword>
<dbReference type="NCBIfam" id="TIGR00595">
    <property type="entry name" value="priA"/>
    <property type="match status" value="1"/>
</dbReference>
<dbReference type="Gene3D" id="3.40.50.300">
    <property type="entry name" value="P-loop containing nucleotide triphosphate hydrolases"/>
    <property type="match status" value="2"/>
</dbReference>
<dbReference type="SUPFAM" id="SSF52540">
    <property type="entry name" value="P-loop containing nucleoside triphosphate hydrolases"/>
    <property type="match status" value="2"/>
</dbReference>
<dbReference type="InterPro" id="IPR014001">
    <property type="entry name" value="Helicase_ATP-bd"/>
</dbReference>
<keyword evidence="1 12" id="KW-0639">Primosome</keyword>
<evidence type="ECO:0000256" key="12">
    <source>
        <dbReference type="HAMAP-Rule" id="MF_00983"/>
    </source>
</evidence>
<dbReference type="InterPro" id="IPR041222">
    <property type="entry name" value="PriA_3primeBD"/>
</dbReference>
<keyword evidence="8 12" id="KW-0067">ATP-binding</keyword>
<dbReference type="GO" id="GO:0006310">
    <property type="term" value="P:DNA recombination"/>
    <property type="evidence" value="ECO:0007669"/>
    <property type="project" value="InterPro"/>
</dbReference>
<dbReference type="GO" id="GO:0008270">
    <property type="term" value="F:zinc ion binding"/>
    <property type="evidence" value="ECO:0007669"/>
    <property type="project" value="UniProtKB-UniRule"/>
</dbReference>
<dbReference type="FunFam" id="3.40.50.300:FF:000489">
    <property type="entry name" value="Primosome assembly protein PriA"/>
    <property type="match status" value="1"/>
</dbReference>
<evidence type="ECO:0000256" key="2">
    <source>
        <dbReference type="ARBA" id="ARBA00022705"/>
    </source>
</evidence>
<keyword evidence="9 12" id="KW-0238">DNA-binding</keyword>
<evidence type="ECO:0000256" key="5">
    <source>
        <dbReference type="ARBA" id="ARBA00022801"/>
    </source>
</evidence>
<evidence type="ECO:0000256" key="8">
    <source>
        <dbReference type="ARBA" id="ARBA00022840"/>
    </source>
</evidence>
<evidence type="ECO:0000313" key="14">
    <source>
        <dbReference type="EMBL" id="MBI4921784.1"/>
    </source>
</evidence>
<evidence type="ECO:0000313" key="15">
    <source>
        <dbReference type="Proteomes" id="UP000782610"/>
    </source>
</evidence>
<reference evidence="14" key="1">
    <citation type="submission" date="2020-07" db="EMBL/GenBank/DDBJ databases">
        <title>Huge and variable diversity of episymbiotic CPR bacteria and DPANN archaea in groundwater ecosystems.</title>
        <authorList>
            <person name="He C.Y."/>
            <person name="Keren R."/>
            <person name="Whittaker M."/>
            <person name="Farag I.F."/>
            <person name="Doudna J."/>
            <person name="Cate J.H.D."/>
            <person name="Banfield J.F."/>
        </authorList>
    </citation>
    <scope>NUCLEOTIDE SEQUENCE</scope>
    <source>
        <strain evidence="14">NC_groundwater_1586_Pr3_B-0.1um_66_15</strain>
    </source>
</reference>
<feature type="binding site" evidence="12">
    <location>
        <position position="440"/>
    </location>
    <ligand>
        <name>Zn(2+)</name>
        <dbReference type="ChEBI" id="CHEBI:29105"/>
        <label>2</label>
    </ligand>
</feature>
<evidence type="ECO:0000259" key="13">
    <source>
        <dbReference type="PROSITE" id="PS51192"/>
    </source>
</evidence>
<evidence type="ECO:0000256" key="4">
    <source>
        <dbReference type="ARBA" id="ARBA00022741"/>
    </source>
</evidence>
<dbReference type="Pfam" id="PF00270">
    <property type="entry name" value="DEAD"/>
    <property type="match status" value="1"/>
</dbReference>
<dbReference type="GO" id="GO:0005524">
    <property type="term" value="F:ATP binding"/>
    <property type="evidence" value="ECO:0007669"/>
    <property type="project" value="UniProtKB-UniRule"/>
</dbReference>
<dbReference type="Gene3D" id="3.40.1440.60">
    <property type="entry name" value="PriA, 3(prime) DNA-binding domain"/>
    <property type="match status" value="1"/>
</dbReference>
<feature type="binding site" evidence="12">
    <location>
        <position position="443"/>
    </location>
    <ligand>
        <name>Zn(2+)</name>
        <dbReference type="ChEBI" id="CHEBI:29105"/>
        <label>2</label>
    </ligand>
</feature>
<dbReference type="EC" id="5.6.2.4" evidence="12"/>
<dbReference type="GO" id="GO:0016787">
    <property type="term" value="F:hydrolase activity"/>
    <property type="evidence" value="ECO:0007669"/>
    <property type="project" value="UniProtKB-KW"/>
</dbReference>
<keyword evidence="10 12" id="KW-0413">Isomerase</keyword>
<gene>
    <name evidence="12" type="primary">priA</name>
    <name evidence="14" type="ORF">HY834_08540</name>
</gene>
<dbReference type="AlphaFoldDB" id="A0A933NWD4"/>
<dbReference type="GO" id="GO:0043138">
    <property type="term" value="F:3'-5' DNA helicase activity"/>
    <property type="evidence" value="ECO:0007669"/>
    <property type="project" value="UniProtKB-EC"/>
</dbReference>
<feature type="binding site" evidence="12">
    <location>
        <position position="471"/>
    </location>
    <ligand>
        <name>Zn(2+)</name>
        <dbReference type="ChEBI" id="CHEBI:29105"/>
        <label>1</label>
    </ligand>
</feature>
<dbReference type="Proteomes" id="UP000782610">
    <property type="component" value="Unassembled WGS sequence"/>
</dbReference>
<name>A0A933NWD4_9HYPH</name>
<dbReference type="Pfam" id="PF17764">
    <property type="entry name" value="PriA_3primeBD"/>
    <property type="match status" value="1"/>
</dbReference>
<keyword evidence="6 12" id="KW-0347">Helicase</keyword>
<evidence type="ECO:0000256" key="11">
    <source>
        <dbReference type="ARBA" id="ARBA00048988"/>
    </source>
</evidence>
<dbReference type="SMART" id="SM00487">
    <property type="entry name" value="DEXDc"/>
    <property type="match status" value="1"/>
</dbReference>
<dbReference type="InterPro" id="IPR027417">
    <property type="entry name" value="P-loop_NTPase"/>
</dbReference>
<dbReference type="EMBL" id="JACRAF010000023">
    <property type="protein sequence ID" value="MBI4921784.1"/>
    <property type="molecule type" value="Genomic_DNA"/>
</dbReference>
<evidence type="ECO:0000256" key="9">
    <source>
        <dbReference type="ARBA" id="ARBA00023125"/>
    </source>
</evidence>
<sequence>MNDFLDVVAVMVSVSVEGPYSYRVPPGMHVERGSIVAVPLVGRLTLGVVWGAPKDNFAHNRLKDIALVYDAPPLGEELLKTVDWVARYTLAAPGLVLRSVLRSSDALEPERPVTAFRRTGAEPERMTPARARVLDTVADGLAWAKTAIVGASGVSASVIEGLERAGALERLEIAPPPIALLPDPDEAPPVLSPEQAAALAQIRGLDPHRFAVALLDGVTGSGKTEVFFEAVADTLRAGRQAMVLLPEIALTHTFLDRFTRRFGTRPAEWHSDMTPAQRARTWRGINSGAVRALVGARSALFLPFHDLGLIVLDEEHDGAFKQSDGVNYHARDMAVVRARFAAARVILSSATPSVESRNNANTGRYTHVLLTSRFAEAAMPDITAIDMREEPPEKGQWIAPRLAREIFTTLDRGEQALLFLNRRGYAPLTLCNACGHQFQCPDCDAWLVEHRFRGVLMCHHCGHEQRRPTTCPACGAADTLVAVGPGIERIAEEVAVRFPEARTVILSSDMGSNSQLRDRFAEIERGEYDLVIGTQLVAKGHHFAKLTLVGVLDADLGLAHGDPRAAEKTFQILTQVTGRAGRAAKAGRAFLQTYHPSHPVMEAMVRQDREAFYAHELQVREEGGLPPFGRLAALIVSASEHDDAMGFARRLLSAAPQAEGLRLFGPADAPVAMVRGRHRVRLLAQSPKDFDLSGYVRFWLGSAERVTGNLRIQVDIDPMSFY</sequence>
<dbReference type="InterPro" id="IPR040498">
    <property type="entry name" value="PriA_CRR"/>
</dbReference>
<keyword evidence="5 12" id="KW-0378">Hydrolase</keyword>
<keyword evidence="3 12" id="KW-0479">Metal-binding</keyword>
<dbReference type="GO" id="GO:0006269">
    <property type="term" value="P:DNA replication, synthesis of primer"/>
    <property type="evidence" value="ECO:0007669"/>
    <property type="project" value="UniProtKB-KW"/>
</dbReference>
<dbReference type="InterPro" id="IPR042115">
    <property type="entry name" value="PriA_3primeBD_sf"/>
</dbReference>
<dbReference type="NCBIfam" id="NF004070">
    <property type="entry name" value="PRK05580.2-2"/>
    <property type="match status" value="1"/>
</dbReference>
<comment type="cofactor">
    <cofactor evidence="12">
        <name>Zn(2+)</name>
        <dbReference type="ChEBI" id="CHEBI:29105"/>
    </cofactor>
    <text evidence="12">Binds 2 zinc ions per subunit.</text>
</comment>
<comment type="caution">
    <text evidence="14">The sequence shown here is derived from an EMBL/GenBank/DDBJ whole genome shotgun (WGS) entry which is preliminary data.</text>
</comment>
<comment type="similarity">
    <text evidence="12">Belongs to the helicase family. PriA subfamily.</text>
</comment>
<dbReference type="SMART" id="SM00490">
    <property type="entry name" value="HELICc"/>
    <property type="match status" value="1"/>
</dbReference>
<protein>
    <recommendedName>
        <fullName evidence="12">Replication restart protein PriA</fullName>
    </recommendedName>
    <alternativeName>
        <fullName evidence="12">ATP-dependent DNA helicase PriA</fullName>
        <ecNumber evidence="12">5.6.2.4</ecNumber>
    </alternativeName>
    <alternativeName>
        <fullName evidence="12">DNA 3'-5' helicase PriA</fullName>
    </alternativeName>
</protein>
<dbReference type="PROSITE" id="PS51192">
    <property type="entry name" value="HELICASE_ATP_BIND_1"/>
    <property type="match status" value="1"/>
</dbReference>
<comment type="function">
    <text evidence="12">Initiates the restart of stalled replication forks, which reloads the replicative helicase on sites other than the origin of replication. Recognizes and binds to abandoned replication forks and remodels them to uncover a helicase loading site. Promotes assembly of the primosome at these replication forks.</text>
</comment>
<feature type="binding site" evidence="12">
    <location>
        <position position="431"/>
    </location>
    <ligand>
        <name>Zn(2+)</name>
        <dbReference type="ChEBI" id="CHEBI:29105"/>
        <label>1</label>
    </ligand>
</feature>
<evidence type="ECO:0000256" key="10">
    <source>
        <dbReference type="ARBA" id="ARBA00023235"/>
    </source>
</evidence>
<dbReference type="GO" id="GO:0006302">
    <property type="term" value="P:double-strand break repair"/>
    <property type="evidence" value="ECO:0007669"/>
    <property type="project" value="InterPro"/>
</dbReference>
<dbReference type="GO" id="GO:0003677">
    <property type="term" value="F:DNA binding"/>
    <property type="evidence" value="ECO:0007669"/>
    <property type="project" value="UniProtKB-UniRule"/>
</dbReference>
<dbReference type="InterPro" id="IPR041236">
    <property type="entry name" value="PriA_C"/>
</dbReference>
<feature type="binding site" evidence="12">
    <location>
        <position position="434"/>
    </location>
    <ligand>
        <name>Zn(2+)</name>
        <dbReference type="ChEBI" id="CHEBI:29105"/>
        <label>1</label>
    </ligand>
</feature>
<dbReference type="InterPro" id="IPR011545">
    <property type="entry name" value="DEAD/DEAH_box_helicase_dom"/>
</dbReference>
<evidence type="ECO:0000256" key="3">
    <source>
        <dbReference type="ARBA" id="ARBA00022723"/>
    </source>
</evidence>
<dbReference type="HAMAP" id="MF_00983">
    <property type="entry name" value="PriA"/>
    <property type="match status" value="1"/>
</dbReference>
<dbReference type="PANTHER" id="PTHR30580:SF0">
    <property type="entry name" value="PRIMOSOMAL PROTEIN N"/>
    <property type="match status" value="1"/>
</dbReference>
<dbReference type="GO" id="GO:1990077">
    <property type="term" value="C:primosome complex"/>
    <property type="evidence" value="ECO:0007669"/>
    <property type="project" value="UniProtKB-UniRule"/>
</dbReference>
<evidence type="ECO:0000256" key="7">
    <source>
        <dbReference type="ARBA" id="ARBA00022833"/>
    </source>
</evidence>
<evidence type="ECO:0000256" key="1">
    <source>
        <dbReference type="ARBA" id="ARBA00022515"/>
    </source>
</evidence>
<proteinExistence type="inferred from homology"/>
<dbReference type="PANTHER" id="PTHR30580">
    <property type="entry name" value="PRIMOSOMAL PROTEIN N"/>
    <property type="match status" value="1"/>
</dbReference>
<keyword evidence="7 12" id="KW-0862">Zinc</keyword>
<dbReference type="InterPro" id="IPR005259">
    <property type="entry name" value="PriA"/>
</dbReference>
<accession>A0A933NWD4</accession>